<sequence length="282" mass="30709">MSWDLNLNNAEAPSNDYELVPHGTFAKIKVNIRLAEDAGKRHPNDPHVTVNPATGSCYLDMVYTITGTIDGKWVNKKIFDKIGIKSSNEKIQQNRGEDKWAKMGFGMIRSIVESARGINPKDTTPEANMKRDISQGGFANLQDLEIVGRITVDTKNVDAQGNPNPQNRLGSAITIDRKEYSALMSGAPTGGGAAMGGGSAPAWANQGGQQAQPQQQNFGGQQQFQQPAQQQQFQPQEQQAQQYQPQPQQQQQPDQNFQPPQTGAWGGAPAQQPAQNAGGWMN</sequence>
<dbReference type="Proteomes" id="UP000048926">
    <property type="component" value="Unassembled WGS sequence"/>
</dbReference>
<name>A0A0M6Y9K3_9HYPH</name>
<evidence type="ECO:0000313" key="3">
    <source>
        <dbReference type="Proteomes" id="UP000048926"/>
    </source>
</evidence>
<dbReference type="AlphaFoldDB" id="A0A0M6Y9K3"/>
<evidence type="ECO:0000313" key="2">
    <source>
        <dbReference type="EMBL" id="CTQ45681.1"/>
    </source>
</evidence>
<feature type="compositionally biased region" description="Low complexity" evidence="1">
    <location>
        <begin position="200"/>
        <end position="282"/>
    </location>
</feature>
<dbReference type="OrthoDB" id="7837554at2"/>
<gene>
    <name evidence="2" type="ORF">LAL4801_04136</name>
</gene>
<proteinExistence type="predicted"/>
<organism evidence="2 3">
    <name type="scientific">Roseibium aggregatum</name>
    <dbReference type="NCBI Taxonomy" id="187304"/>
    <lineage>
        <taxon>Bacteria</taxon>
        <taxon>Pseudomonadati</taxon>
        <taxon>Pseudomonadota</taxon>
        <taxon>Alphaproteobacteria</taxon>
        <taxon>Hyphomicrobiales</taxon>
        <taxon>Stappiaceae</taxon>
        <taxon>Roseibium</taxon>
    </lineage>
</organism>
<dbReference type="RefSeq" id="WP_055658834.1">
    <property type="nucleotide sequence ID" value="NZ_CXST01000002.1"/>
</dbReference>
<protein>
    <submittedName>
        <fullName evidence="2">Uncharacterized protein</fullName>
    </submittedName>
</protein>
<dbReference type="EMBL" id="CXST01000002">
    <property type="protein sequence ID" value="CTQ45681.1"/>
    <property type="molecule type" value="Genomic_DNA"/>
</dbReference>
<evidence type="ECO:0000256" key="1">
    <source>
        <dbReference type="SAM" id="MobiDB-lite"/>
    </source>
</evidence>
<feature type="region of interest" description="Disordered" evidence="1">
    <location>
        <begin position="191"/>
        <end position="282"/>
    </location>
</feature>
<reference evidence="3" key="1">
    <citation type="submission" date="2015-07" db="EMBL/GenBank/DDBJ databases">
        <authorList>
            <person name="Rodrigo-Torres Lidia"/>
            <person name="Arahal R.David."/>
        </authorList>
    </citation>
    <scope>NUCLEOTIDE SEQUENCE [LARGE SCALE GENOMIC DNA]</scope>
    <source>
        <strain evidence="3">CECT 4801</strain>
    </source>
</reference>
<keyword evidence="3" id="KW-1185">Reference proteome</keyword>
<accession>A0A0M6Y9K3</accession>